<accession>B3DUX4</accession>
<feature type="transmembrane region" description="Helical" evidence="1">
    <location>
        <begin position="23"/>
        <end position="42"/>
    </location>
</feature>
<evidence type="ECO:0000313" key="3">
    <source>
        <dbReference type="Proteomes" id="UP000009149"/>
    </source>
</evidence>
<dbReference type="eggNOG" id="ENOG50302YI">
    <property type="taxonomic scope" value="Bacteria"/>
</dbReference>
<gene>
    <name evidence="2" type="ordered locus">Minf_1072</name>
</gene>
<evidence type="ECO:0000313" key="2">
    <source>
        <dbReference type="EMBL" id="ACD83127.1"/>
    </source>
</evidence>
<sequence>MPLFLVEEDSLLHYFLFMKKREVTFSLIVASAVFFGSASLRADVMLTTKGYRLTILPVLGAEKVVVPNGRVHVKEVALLPLPDIQKQKVASSVSKSHKYAAKAKEEQVYRLCCAN</sequence>
<dbReference type="STRING" id="481448.Minf_1072"/>
<dbReference type="AlphaFoldDB" id="B3DUX4"/>
<keyword evidence="1" id="KW-0812">Transmembrane</keyword>
<dbReference type="Proteomes" id="UP000009149">
    <property type="component" value="Chromosome"/>
</dbReference>
<name>B3DUX4_METI4</name>
<dbReference type="HOGENOM" id="CLU_2106077_0_0_0"/>
<dbReference type="KEGG" id="min:Minf_1072"/>
<protein>
    <submittedName>
        <fullName evidence="2">Uncharacterized protein</fullName>
    </submittedName>
</protein>
<dbReference type="EMBL" id="CP000975">
    <property type="protein sequence ID" value="ACD83127.1"/>
    <property type="molecule type" value="Genomic_DNA"/>
</dbReference>
<evidence type="ECO:0000256" key="1">
    <source>
        <dbReference type="SAM" id="Phobius"/>
    </source>
</evidence>
<keyword evidence="1" id="KW-0472">Membrane</keyword>
<reference evidence="2 3" key="1">
    <citation type="journal article" date="2008" name="Biol. Direct">
        <title>Complete genome sequence of the extremely acidophilic methanotroph isolate V4, Methylacidiphilum infernorum, a representative of the bacterial phylum Verrucomicrobia.</title>
        <authorList>
            <person name="Hou S."/>
            <person name="Makarova K.S."/>
            <person name="Saw J.H."/>
            <person name="Senin P."/>
            <person name="Ly B.V."/>
            <person name="Zhou Z."/>
            <person name="Ren Y."/>
            <person name="Wang J."/>
            <person name="Galperin M.Y."/>
            <person name="Omelchenko M.V."/>
            <person name="Wolf Y.I."/>
            <person name="Yutin N."/>
            <person name="Koonin E.V."/>
            <person name="Stott M.B."/>
            <person name="Mountain B.W."/>
            <person name="Crowe M.A."/>
            <person name="Smirnova A.V."/>
            <person name="Dunfield P.F."/>
            <person name="Feng L."/>
            <person name="Wang L."/>
            <person name="Alam M."/>
        </authorList>
    </citation>
    <scope>NUCLEOTIDE SEQUENCE [LARGE SCALE GENOMIC DNA]</scope>
    <source>
        <strain evidence="3">Isolate V4</strain>
    </source>
</reference>
<keyword evidence="1" id="KW-1133">Transmembrane helix</keyword>
<proteinExistence type="predicted"/>
<organism evidence="2 3">
    <name type="scientific">Methylacidiphilum infernorum (isolate V4)</name>
    <name type="common">Methylokorus infernorum (strain V4)</name>
    <dbReference type="NCBI Taxonomy" id="481448"/>
    <lineage>
        <taxon>Bacteria</taxon>
        <taxon>Pseudomonadati</taxon>
        <taxon>Verrucomicrobiota</taxon>
        <taxon>Methylacidiphilae</taxon>
        <taxon>Methylacidiphilales</taxon>
        <taxon>Methylacidiphilaceae</taxon>
        <taxon>Methylacidiphilum (ex Ratnadevi et al. 2023)</taxon>
    </lineage>
</organism>